<gene>
    <name evidence="3" type="ORF">C7444_11469</name>
</gene>
<organism evidence="3 4">
    <name type="scientific">Sphaerotilus hippei</name>
    <dbReference type="NCBI Taxonomy" id="744406"/>
    <lineage>
        <taxon>Bacteria</taxon>
        <taxon>Pseudomonadati</taxon>
        <taxon>Pseudomonadota</taxon>
        <taxon>Betaproteobacteria</taxon>
        <taxon>Burkholderiales</taxon>
        <taxon>Sphaerotilaceae</taxon>
        <taxon>Sphaerotilus</taxon>
    </lineage>
</organism>
<comment type="caution">
    <text evidence="3">The sequence shown here is derived from an EMBL/GenBank/DDBJ whole genome shotgun (WGS) entry which is preliminary data.</text>
</comment>
<dbReference type="Proteomes" id="UP000247811">
    <property type="component" value="Unassembled WGS sequence"/>
</dbReference>
<dbReference type="EMBL" id="QJJS01000014">
    <property type="protein sequence ID" value="PXW94370.1"/>
    <property type="molecule type" value="Genomic_DNA"/>
</dbReference>
<keyword evidence="4" id="KW-1185">Reference proteome</keyword>
<reference evidence="3 4" key="1">
    <citation type="submission" date="2018-05" db="EMBL/GenBank/DDBJ databases">
        <title>Genomic Encyclopedia of Type Strains, Phase IV (KMG-IV): sequencing the most valuable type-strain genomes for metagenomic binning, comparative biology and taxonomic classification.</title>
        <authorList>
            <person name="Goeker M."/>
        </authorList>
    </citation>
    <scope>NUCLEOTIDE SEQUENCE [LARGE SCALE GENOMIC DNA]</scope>
    <source>
        <strain evidence="3 4">DSM 566</strain>
    </source>
</reference>
<dbReference type="RefSeq" id="WP_110401556.1">
    <property type="nucleotide sequence ID" value="NZ_QJJS01000014.1"/>
</dbReference>
<protein>
    <submittedName>
        <fullName evidence="3">Uncharacterized protein DUF2779</fullName>
    </submittedName>
</protein>
<name>A0A318H1F6_9BURK</name>
<evidence type="ECO:0000256" key="1">
    <source>
        <dbReference type="SAM" id="MobiDB-lite"/>
    </source>
</evidence>
<evidence type="ECO:0000313" key="3">
    <source>
        <dbReference type="EMBL" id="PXW94370.1"/>
    </source>
</evidence>
<dbReference type="AlphaFoldDB" id="A0A318H1F6"/>
<dbReference type="Pfam" id="PF11074">
    <property type="entry name" value="DUF2779"/>
    <property type="match status" value="1"/>
</dbReference>
<evidence type="ECO:0000259" key="2">
    <source>
        <dbReference type="Pfam" id="PF11074"/>
    </source>
</evidence>
<dbReference type="InterPro" id="IPR021301">
    <property type="entry name" value="DUF2779"/>
</dbReference>
<sequence>MADRDPLLLDEDLRRWRQCARRLWLHHRAPGAATPRATQAERADASLTGGPAPGEALQASWPGARVISAVDAPRDSAAFWPDALQRTAHALAADPPRPLIGACLVDAAQGLVVRIDLMVPGPRGWRLVRVRHATVGDEIDVDHLVLWAELLERQGVPVSALTLALVDTDFIYPGHGLYAGLYREVDLTEARPARAGWNWPAEMRVLLSGPDPGTPCGSQCHRPERCPCLDHCSAGAPSDDPAPPVDPTVSLEIFGREQAARLRETGCRTALDVPPAALTAPRHRRAWQAVHARHLVVAPGARDVLAVQPGPRHFLRFETIGFAVPPWAGTRPYQVLPFQWSCATEHTPGAPRREAHFLAGPRDGDPRRAFALSLLEALGSCGAVLAYNAGFERNRLRELAIACPDLGSALEALQPRIVDLFQLARAHLYHPAMAGSWSARSVFDALAPELGCGRFEVLGSLSPLAAFARSLGRGLDAHGIATLQAALIDHGRRQTLALVRLTAALETGQVAAP</sequence>
<proteinExistence type="predicted"/>
<accession>A0A318H1F6</accession>
<evidence type="ECO:0000313" key="4">
    <source>
        <dbReference type="Proteomes" id="UP000247811"/>
    </source>
</evidence>
<dbReference type="OrthoDB" id="9783873at2"/>
<feature type="region of interest" description="Disordered" evidence="1">
    <location>
        <begin position="32"/>
        <end position="55"/>
    </location>
</feature>
<feature type="domain" description="DUF2779" evidence="2">
    <location>
        <begin position="313"/>
        <end position="438"/>
    </location>
</feature>